<dbReference type="RefSeq" id="WP_265737178.1">
    <property type="nucleotide sequence ID" value="NZ_FRBI01000020.1"/>
</dbReference>
<organism evidence="1 2">
    <name type="scientific">Actinacidiphila paucisporea</name>
    <dbReference type="NCBI Taxonomy" id="310782"/>
    <lineage>
        <taxon>Bacteria</taxon>
        <taxon>Bacillati</taxon>
        <taxon>Actinomycetota</taxon>
        <taxon>Actinomycetes</taxon>
        <taxon>Kitasatosporales</taxon>
        <taxon>Streptomycetaceae</taxon>
        <taxon>Actinacidiphila</taxon>
    </lineage>
</organism>
<proteinExistence type="predicted"/>
<keyword evidence="2" id="KW-1185">Reference proteome</keyword>
<accession>A0A1M7NYF0</accession>
<protein>
    <submittedName>
        <fullName evidence="1">Uncharacterized protein</fullName>
    </submittedName>
</protein>
<reference evidence="1 2" key="1">
    <citation type="submission" date="2016-11" db="EMBL/GenBank/DDBJ databases">
        <authorList>
            <person name="Jaros S."/>
            <person name="Januszkiewicz K."/>
            <person name="Wedrychowicz H."/>
        </authorList>
    </citation>
    <scope>NUCLEOTIDE SEQUENCE [LARGE SCALE GENOMIC DNA]</scope>
    <source>
        <strain evidence="1 2">CGMCC 4.2025</strain>
    </source>
</reference>
<dbReference type="Proteomes" id="UP000184111">
    <property type="component" value="Unassembled WGS sequence"/>
</dbReference>
<dbReference type="EMBL" id="FRBI01000020">
    <property type="protein sequence ID" value="SHN08837.1"/>
    <property type="molecule type" value="Genomic_DNA"/>
</dbReference>
<gene>
    <name evidence="1" type="ORF">SAMN05216499_12045</name>
</gene>
<name>A0A1M7NYF0_9ACTN</name>
<sequence length="43" mass="4536">MTTYGTMVVPVPLGRAASVLRELCAAGYATSAGPRFCLVHPDR</sequence>
<evidence type="ECO:0000313" key="1">
    <source>
        <dbReference type="EMBL" id="SHN08837.1"/>
    </source>
</evidence>
<evidence type="ECO:0000313" key="2">
    <source>
        <dbReference type="Proteomes" id="UP000184111"/>
    </source>
</evidence>
<dbReference type="AlphaFoldDB" id="A0A1M7NYF0"/>